<dbReference type="InterPro" id="IPR029033">
    <property type="entry name" value="His_PPase_superfam"/>
</dbReference>
<organism evidence="1 2">
    <name type="scientific">Pestalotiopsis fici (strain W106-1 / CGMCC3.15140)</name>
    <dbReference type="NCBI Taxonomy" id="1229662"/>
    <lineage>
        <taxon>Eukaryota</taxon>
        <taxon>Fungi</taxon>
        <taxon>Dikarya</taxon>
        <taxon>Ascomycota</taxon>
        <taxon>Pezizomycotina</taxon>
        <taxon>Sordariomycetes</taxon>
        <taxon>Xylariomycetidae</taxon>
        <taxon>Amphisphaeriales</taxon>
        <taxon>Sporocadaceae</taxon>
        <taxon>Pestalotiopsis</taxon>
    </lineage>
</organism>
<dbReference type="EMBL" id="KI912111">
    <property type="protein sequence ID" value="ETS83350.1"/>
    <property type="molecule type" value="Genomic_DNA"/>
</dbReference>
<accession>W3XBD2</accession>
<dbReference type="Proteomes" id="UP000030651">
    <property type="component" value="Unassembled WGS sequence"/>
</dbReference>
<dbReference type="AlphaFoldDB" id="W3XBD2"/>
<keyword evidence="2" id="KW-1185">Reference proteome</keyword>
<dbReference type="RefSeq" id="XP_007831998.1">
    <property type="nucleotide sequence ID" value="XM_007833807.1"/>
</dbReference>
<protein>
    <submittedName>
        <fullName evidence="1">Uncharacterized protein</fullName>
    </submittedName>
</protein>
<dbReference type="OrthoDB" id="4768043at2759"/>
<evidence type="ECO:0000313" key="2">
    <source>
        <dbReference type="Proteomes" id="UP000030651"/>
    </source>
</evidence>
<evidence type="ECO:0000313" key="1">
    <source>
        <dbReference type="EMBL" id="ETS83350.1"/>
    </source>
</evidence>
<proteinExistence type="predicted"/>
<name>W3XBD2_PESFW</name>
<dbReference type="GeneID" id="19270239"/>
<dbReference type="KEGG" id="pfy:PFICI_05226"/>
<dbReference type="Gene3D" id="3.40.50.1240">
    <property type="entry name" value="Phosphoglycerate mutase-like"/>
    <property type="match status" value="1"/>
</dbReference>
<gene>
    <name evidence="1" type="ORF">PFICI_05226</name>
</gene>
<dbReference type="InParanoid" id="W3XBD2"/>
<dbReference type="SUPFAM" id="SSF53254">
    <property type="entry name" value="Phosphoglycerate mutase-like"/>
    <property type="match status" value="1"/>
</dbReference>
<reference evidence="2" key="1">
    <citation type="journal article" date="2015" name="BMC Genomics">
        <title>Genomic and transcriptomic analysis of the endophytic fungus Pestalotiopsis fici reveals its lifestyle and high potential for synthesis of natural products.</title>
        <authorList>
            <person name="Wang X."/>
            <person name="Zhang X."/>
            <person name="Liu L."/>
            <person name="Xiang M."/>
            <person name="Wang W."/>
            <person name="Sun X."/>
            <person name="Che Y."/>
            <person name="Guo L."/>
            <person name="Liu G."/>
            <person name="Guo L."/>
            <person name="Wang C."/>
            <person name="Yin W.B."/>
            <person name="Stadler M."/>
            <person name="Zhang X."/>
            <person name="Liu X."/>
        </authorList>
    </citation>
    <scope>NUCLEOTIDE SEQUENCE [LARGE SCALE GENOMIC DNA]</scope>
    <source>
        <strain evidence="2">W106-1 / CGMCC3.15140</strain>
    </source>
</reference>
<sequence>MAEPTVYKIRYARHVLSESNAGDNSGVDLHDPVLTTAEREEDWIKDKKLEEAKRGTGRKWAEGKMRGQFLQHEKKSRVFMVSPLTRAIQTFLLSVTEQELRGSRIIVEPLLIEQTLWFSDRARAVTKIQDMIEHELEYRFNGRLKMNDLNIIWDRMIPSETKDNERLDRPWHLKTNGWAPENLLERGRLAVQVILQECKNFESYTGRSYTDYDICVFGHGGFVNYMTDKIGTVDVKLKVPRLTDWKTGEVREFKIYDYYTCCSLMVEEKDLPLTSQEAAVVNTKRRDLKDFITNMVHYNPEQELEFKKGLNA</sequence>
<dbReference type="HOGENOM" id="CLU_891680_0_0_1"/>